<gene>
    <name evidence="1" type="primary">ABSGL_13973.1 scaffold 14344</name>
</gene>
<dbReference type="OMA" id="GTIEHAY"/>
<evidence type="ECO:0000313" key="2">
    <source>
        <dbReference type="Proteomes" id="UP000078561"/>
    </source>
</evidence>
<protein>
    <recommendedName>
        <fullName evidence="3">PAS domain-containing protein</fullName>
    </recommendedName>
</protein>
<dbReference type="OrthoDB" id="2338553at2759"/>
<dbReference type="InParanoid" id="A0A163MSW9"/>
<evidence type="ECO:0000313" key="1">
    <source>
        <dbReference type="EMBL" id="SAM08311.1"/>
    </source>
</evidence>
<dbReference type="EMBL" id="LT554890">
    <property type="protein sequence ID" value="SAM08311.1"/>
    <property type="molecule type" value="Genomic_DNA"/>
</dbReference>
<accession>A0A163MSW9</accession>
<proteinExistence type="predicted"/>
<reference evidence="1" key="1">
    <citation type="submission" date="2016-04" db="EMBL/GenBank/DDBJ databases">
        <authorList>
            <person name="Evans L.H."/>
            <person name="Alamgir A."/>
            <person name="Owens N."/>
            <person name="Weber N.D."/>
            <person name="Virtaneva K."/>
            <person name="Barbian K."/>
            <person name="Babar A."/>
            <person name="Rosenke K."/>
        </authorList>
    </citation>
    <scope>NUCLEOTIDE SEQUENCE [LARGE SCALE GENOMIC DNA]</scope>
    <source>
        <strain evidence="1">CBS 101.48</strain>
    </source>
</reference>
<organism evidence="1">
    <name type="scientific">Absidia glauca</name>
    <name type="common">Pin mould</name>
    <dbReference type="NCBI Taxonomy" id="4829"/>
    <lineage>
        <taxon>Eukaryota</taxon>
        <taxon>Fungi</taxon>
        <taxon>Fungi incertae sedis</taxon>
        <taxon>Mucoromycota</taxon>
        <taxon>Mucoromycotina</taxon>
        <taxon>Mucoromycetes</taxon>
        <taxon>Mucorales</taxon>
        <taxon>Cunninghamellaceae</taxon>
        <taxon>Absidia</taxon>
    </lineage>
</organism>
<evidence type="ECO:0008006" key="3">
    <source>
        <dbReference type="Google" id="ProtNLM"/>
    </source>
</evidence>
<sequence>MTSDTSHSFDTCPLRSSSLLIVHHDQQVIVTASDEVFDMLGYHSDQLIGQPLSLLSLSTAHGKKHQVAKARHALTRQWVNLTICIHHDPFSTSSGLDYCLLAAINQQDQKHDTSHLTTVSLLGLNAYGSIVHAYPSPQFPQSSPCHLVGRPIMSFIHTDDVRPLCRLLRKSTNCTTISSTFNNNNNSNNTAKYTMDVRWLKSSRDSDAFEWMQITIVNPTMYSHVPALNGRPICLLRPVHHTKSSYASDTLDLIWAALDSGRLYCLEFAQHLLACFMQLIQDLTMITAATTTRSLPLQQPSTHYIKVNNGTSVHLVPLIPSISTFSSSSNSDSLFYLISSLLSYTMPSSLFSDRTLLDLLKPILPQTKSPSSPL</sequence>
<dbReference type="Proteomes" id="UP000078561">
    <property type="component" value="Unassembled WGS sequence"/>
</dbReference>
<name>A0A163MSW9_ABSGL</name>
<keyword evidence="2" id="KW-1185">Reference proteome</keyword>
<dbReference type="AlphaFoldDB" id="A0A163MSW9"/>